<organism evidence="1 2">
    <name type="scientific">Eleginops maclovinus</name>
    <name type="common">Patagonian blennie</name>
    <name type="synonym">Eleginus maclovinus</name>
    <dbReference type="NCBI Taxonomy" id="56733"/>
    <lineage>
        <taxon>Eukaryota</taxon>
        <taxon>Metazoa</taxon>
        <taxon>Chordata</taxon>
        <taxon>Craniata</taxon>
        <taxon>Vertebrata</taxon>
        <taxon>Euteleostomi</taxon>
        <taxon>Actinopterygii</taxon>
        <taxon>Neopterygii</taxon>
        <taxon>Teleostei</taxon>
        <taxon>Neoteleostei</taxon>
        <taxon>Acanthomorphata</taxon>
        <taxon>Eupercaria</taxon>
        <taxon>Perciformes</taxon>
        <taxon>Notothenioidei</taxon>
        <taxon>Eleginopidae</taxon>
        <taxon>Eleginops</taxon>
    </lineage>
</organism>
<reference evidence="1 2" key="1">
    <citation type="journal article" date="2023" name="Genes (Basel)">
        <title>Chromosome-Level Genome Assembly and Circadian Gene Repertoire of the Patagonia Blennie Eleginops maclovinus-The Closest Ancestral Proxy of Antarctic Cryonotothenioids.</title>
        <authorList>
            <person name="Cheng C.C."/>
            <person name="Rivera-Colon A.G."/>
            <person name="Minhas B.F."/>
            <person name="Wilson L."/>
            <person name="Rayamajhi N."/>
            <person name="Vargas-Chacoff L."/>
            <person name="Catchen J.M."/>
        </authorList>
    </citation>
    <scope>NUCLEOTIDE SEQUENCE [LARGE SCALE GENOMIC DNA]</scope>
    <source>
        <strain evidence="1">JMC-PN-2008</strain>
    </source>
</reference>
<proteinExistence type="predicted"/>
<accession>A0AAN7WW97</accession>
<name>A0AAN7WW97_ELEMC</name>
<comment type="caution">
    <text evidence="1">The sequence shown here is derived from an EMBL/GenBank/DDBJ whole genome shotgun (WGS) entry which is preliminary data.</text>
</comment>
<dbReference type="EMBL" id="JAUZQC010000023">
    <property type="protein sequence ID" value="KAK5849906.1"/>
    <property type="molecule type" value="Genomic_DNA"/>
</dbReference>
<protein>
    <submittedName>
        <fullName evidence="1">Uncharacterized protein</fullName>
    </submittedName>
</protein>
<evidence type="ECO:0000313" key="1">
    <source>
        <dbReference type="EMBL" id="KAK5849906.1"/>
    </source>
</evidence>
<evidence type="ECO:0000313" key="2">
    <source>
        <dbReference type="Proteomes" id="UP001346869"/>
    </source>
</evidence>
<dbReference type="AlphaFoldDB" id="A0AAN7WW97"/>
<dbReference type="Proteomes" id="UP001346869">
    <property type="component" value="Unassembled WGS sequence"/>
</dbReference>
<gene>
    <name evidence="1" type="ORF">PBY51_014203</name>
</gene>
<sequence>MGTRAAWISSAEVVNHPDKSSQSSTLPETTLEDLARRFIKDSQRQIPNWSSALFFPKRVVFSDFPSMCLFPYDVRA</sequence>
<reference evidence="1 2" key="2">
    <citation type="journal article" date="2023" name="Mol. Biol. Evol.">
        <title>Genomics of Secondarily Temperate Adaptation in the Only Non-Antarctic Icefish.</title>
        <authorList>
            <person name="Rivera-Colon A.G."/>
            <person name="Rayamajhi N."/>
            <person name="Minhas B.F."/>
            <person name="Madrigal G."/>
            <person name="Bilyk K.T."/>
            <person name="Yoon V."/>
            <person name="Hune M."/>
            <person name="Gregory S."/>
            <person name="Cheng C.H.C."/>
            <person name="Catchen J.M."/>
        </authorList>
    </citation>
    <scope>NUCLEOTIDE SEQUENCE [LARGE SCALE GENOMIC DNA]</scope>
    <source>
        <strain evidence="1">JMC-PN-2008</strain>
    </source>
</reference>
<keyword evidence="2" id="KW-1185">Reference proteome</keyword>